<dbReference type="PANTHER" id="PTHR11803">
    <property type="entry name" value="2-IMINOBUTANOATE/2-IMINOPROPANOATE DEAMINASE RIDA"/>
    <property type="match status" value="1"/>
</dbReference>
<reference evidence="3" key="1">
    <citation type="journal article" date="2019" name="Int. J. Syst. Evol. Microbiol.">
        <title>The Global Catalogue of Microorganisms (GCM) 10K type strain sequencing project: providing services to taxonomists for standard genome sequencing and annotation.</title>
        <authorList>
            <consortium name="The Broad Institute Genomics Platform"/>
            <consortium name="The Broad Institute Genome Sequencing Center for Infectious Disease"/>
            <person name="Wu L."/>
            <person name="Ma J."/>
        </authorList>
    </citation>
    <scope>NUCLEOTIDE SEQUENCE [LARGE SCALE GENOMIC DNA]</scope>
    <source>
        <strain evidence="3">CECT 9128</strain>
    </source>
</reference>
<dbReference type="InterPro" id="IPR035959">
    <property type="entry name" value="RutC-like_sf"/>
</dbReference>
<evidence type="ECO:0000256" key="1">
    <source>
        <dbReference type="ARBA" id="ARBA00010552"/>
    </source>
</evidence>
<dbReference type="Pfam" id="PF01042">
    <property type="entry name" value="Ribonuc_L-PSP"/>
    <property type="match status" value="1"/>
</dbReference>
<dbReference type="PANTHER" id="PTHR11803:SF39">
    <property type="entry name" value="2-IMINOBUTANOATE_2-IMINOPROPANOATE DEAMINASE"/>
    <property type="match status" value="1"/>
</dbReference>
<dbReference type="InterPro" id="IPR006175">
    <property type="entry name" value="YjgF/YER057c/UK114"/>
</dbReference>
<sequence>MKKQIIKTEKAPAPIGPYNQAVKTGNMIFISGQIAINPVTGNLETSDLESETKMVMANLQAILDEAGCTFENVIKTSIFISDMNNFSKINEIYGTYFEAKTAPARETVEVANLPKFVNVEISAIAVVE</sequence>
<accession>A0ABV8HFG3</accession>
<dbReference type="Gene3D" id="3.30.1330.40">
    <property type="entry name" value="RutC-like"/>
    <property type="match status" value="1"/>
</dbReference>
<keyword evidence="3" id="KW-1185">Reference proteome</keyword>
<keyword evidence="2" id="KW-0378">Hydrolase</keyword>
<name>A0ABV8HFG3_9FLAO</name>
<evidence type="ECO:0000313" key="2">
    <source>
        <dbReference type="EMBL" id="MFC4029802.1"/>
    </source>
</evidence>
<dbReference type="GO" id="GO:0016787">
    <property type="term" value="F:hydrolase activity"/>
    <property type="evidence" value="ECO:0007669"/>
    <property type="project" value="UniProtKB-KW"/>
</dbReference>
<protein>
    <submittedName>
        <fullName evidence="2">Rid family detoxifying hydrolase</fullName>
    </submittedName>
</protein>
<dbReference type="CDD" id="cd00448">
    <property type="entry name" value="YjgF_YER057c_UK114_family"/>
    <property type="match status" value="1"/>
</dbReference>
<gene>
    <name evidence="2" type="ORF">ACFOS1_20460</name>
</gene>
<dbReference type="EMBL" id="JBHSAS010000034">
    <property type="protein sequence ID" value="MFC4029802.1"/>
    <property type="molecule type" value="Genomic_DNA"/>
</dbReference>
<proteinExistence type="inferred from homology"/>
<dbReference type="Proteomes" id="UP001595793">
    <property type="component" value="Unassembled WGS sequence"/>
</dbReference>
<dbReference type="NCBIfam" id="TIGR00004">
    <property type="entry name" value="Rid family detoxifying hydrolase"/>
    <property type="match status" value="1"/>
</dbReference>
<dbReference type="RefSeq" id="WP_290231839.1">
    <property type="nucleotide sequence ID" value="NZ_JAUFPZ010000002.1"/>
</dbReference>
<evidence type="ECO:0000313" key="3">
    <source>
        <dbReference type="Proteomes" id="UP001595793"/>
    </source>
</evidence>
<organism evidence="2 3">
    <name type="scientific">Zunongwangia endophytica</name>
    <dbReference type="NCBI Taxonomy" id="1808945"/>
    <lineage>
        <taxon>Bacteria</taxon>
        <taxon>Pseudomonadati</taxon>
        <taxon>Bacteroidota</taxon>
        <taxon>Flavobacteriia</taxon>
        <taxon>Flavobacteriales</taxon>
        <taxon>Flavobacteriaceae</taxon>
        <taxon>Zunongwangia</taxon>
    </lineage>
</organism>
<comment type="similarity">
    <text evidence="1">Belongs to the RutC family.</text>
</comment>
<dbReference type="SUPFAM" id="SSF55298">
    <property type="entry name" value="YjgF-like"/>
    <property type="match status" value="1"/>
</dbReference>
<comment type="caution">
    <text evidence="2">The sequence shown here is derived from an EMBL/GenBank/DDBJ whole genome shotgun (WGS) entry which is preliminary data.</text>
</comment>
<dbReference type="InterPro" id="IPR006056">
    <property type="entry name" value="RidA"/>
</dbReference>